<dbReference type="RefSeq" id="WP_248205286.1">
    <property type="nucleotide sequence ID" value="NZ_JALNMH010000002.1"/>
</dbReference>
<accession>A0ABT0GE39</accession>
<dbReference type="CDD" id="cd04301">
    <property type="entry name" value="NAT_SF"/>
    <property type="match status" value="1"/>
</dbReference>
<dbReference type="PROSITE" id="PS51186">
    <property type="entry name" value="GNAT"/>
    <property type="match status" value="1"/>
</dbReference>
<proteinExistence type="predicted"/>
<dbReference type="PANTHER" id="PTHR43072:SF23">
    <property type="entry name" value="UPF0039 PROTEIN C11D3.02C"/>
    <property type="match status" value="1"/>
</dbReference>
<reference evidence="4" key="1">
    <citation type="submission" date="2022-04" db="EMBL/GenBank/DDBJ databases">
        <title>Lysobacter sp. CAU 1642 isolated from sea sand.</title>
        <authorList>
            <person name="Kim W."/>
        </authorList>
    </citation>
    <scope>NUCLEOTIDE SEQUENCE</scope>
    <source>
        <strain evidence="4">CAU 1642</strain>
    </source>
</reference>
<evidence type="ECO:0000259" key="3">
    <source>
        <dbReference type="PROSITE" id="PS51186"/>
    </source>
</evidence>
<dbReference type="Proteomes" id="UP001431449">
    <property type="component" value="Unassembled WGS sequence"/>
</dbReference>
<keyword evidence="2" id="KW-0012">Acyltransferase</keyword>
<evidence type="ECO:0000256" key="2">
    <source>
        <dbReference type="ARBA" id="ARBA00023315"/>
    </source>
</evidence>
<keyword evidence="5" id="KW-1185">Reference proteome</keyword>
<dbReference type="Gene3D" id="3.40.630.30">
    <property type="match status" value="1"/>
</dbReference>
<dbReference type="InterPro" id="IPR000182">
    <property type="entry name" value="GNAT_dom"/>
</dbReference>
<evidence type="ECO:0000256" key="1">
    <source>
        <dbReference type="ARBA" id="ARBA00022679"/>
    </source>
</evidence>
<evidence type="ECO:0000313" key="4">
    <source>
        <dbReference type="EMBL" id="MCK7592820.1"/>
    </source>
</evidence>
<sequence>MSSAPLIRPAVESDAESIARIYNQGIEERRSTFETRLRTVDDTRAWLTPAARYPVLVIDTGGGIGGWANLSNYRPRACYDGNAEFSIYVDRACRGRGYGALLLQALIDEARGRGYYKLISRIFTDNQASLALCRRLGFREVGTYLRHGQLDGVWRDVVIVERWLPEEA</sequence>
<comment type="caution">
    <text evidence="4">The sequence shown here is derived from an EMBL/GenBank/DDBJ whole genome shotgun (WGS) entry which is preliminary data.</text>
</comment>
<dbReference type="InterPro" id="IPR016181">
    <property type="entry name" value="Acyl_CoA_acyltransferase"/>
</dbReference>
<evidence type="ECO:0000313" key="5">
    <source>
        <dbReference type="Proteomes" id="UP001431449"/>
    </source>
</evidence>
<dbReference type="EMBL" id="JALNMH010000002">
    <property type="protein sequence ID" value="MCK7592820.1"/>
    <property type="molecule type" value="Genomic_DNA"/>
</dbReference>
<feature type="domain" description="N-acetyltransferase" evidence="3">
    <location>
        <begin position="5"/>
        <end position="165"/>
    </location>
</feature>
<dbReference type="NCBIfam" id="NF040503">
    <property type="entry name" value="resist_ArsN1a"/>
    <property type="match status" value="1"/>
</dbReference>
<dbReference type="SUPFAM" id="SSF55729">
    <property type="entry name" value="Acyl-CoA N-acyltransferases (Nat)"/>
    <property type="match status" value="1"/>
</dbReference>
<organism evidence="4 5">
    <name type="scientific">Pseudomarimonas salicorniae</name>
    <dbReference type="NCBI Taxonomy" id="2933270"/>
    <lineage>
        <taxon>Bacteria</taxon>
        <taxon>Pseudomonadati</taxon>
        <taxon>Pseudomonadota</taxon>
        <taxon>Gammaproteobacteria</taxon>
        <taxon>Lysobacterales</taxon>
        <taxon>Lysobacteraceae</taxon>
        <taxon>Pseudomarimonas</taxon>
    </lineage>
</organism>
<protein>
    <submittedName>
        <fullName evidence="4">Arsinothricin resistance N-acetyltransferase ArsN1</fullName>
    </submittedName>
</protein>
<gene>
    <name evidence="4" type="ORF">M0G41_03960</name>
</gene>
<dbReference type="Pfam" id="PF00583">
    <property type="entry name" value="Acetyltransf_1"/>
    <property type="match status" value="1"/>
</dbReference>
<dbReference type="PANTHER" id="PTHR43072">
    <property type="entry name" value="N-ACETYLTRANSFERASE"/>
    <property type="match status" value="1"/>
</dbReference>
<name>A0ABT0GE39_9GAMM</name>
<keyword evidence="1" id="KW-0808">Transferase</keyword>